<comment type="caution">
    <text evidence="2">The sequence shown here is derived from an EMBL/GenBank/DDBJ whole genome shotgun (WGS) entry which is preliminary data.</text>
</comment>
<feature type="transmembrane region" description="Helical" evidence="1">
    <location>
        <begin position="55"/>
        <end position="77"/>
    </location>
</feature>
<dbReference type="OrthoDB" id="9942242at2"/>
<keyword evidence="1" id="KW-0472">Membrane</keyword>
<keyword evidence="3" id="KW-1185">Reference proteome</keyword>
<evidence type="ECO:0000256" key="1">
    <source>
        <dbReference type="SAM" id="Phobius"/>
    </source>
</evidence>
<accession>A0A4U0P1C4</accession>
<keyword evidence="1" id="KW-1133">Transmembrane helix</keyword>
<dbReference type="EMBL" id="SUME01000003">
    <property type="protein sequence ID" value="TJZ61056.1"/>
    <property type="molecule type" value="Genomic_DNA"/>
</dbReference>
<keyword evidence="1" id="KW-0812">Transmembrane</keyword>
<dbReference type="AlphaFoldDB" id="A0A4U0P1C4"/>
<protein>
    <submittedName>
        <fullName evidence="2">Uncharacterized protein</fullName>
    </submittedName>
</protein>
<reference evidence="2 3" key="1">
    <citation type="submission" date="2019-04" db="EMBL/GenBank/DDBJ databases">
        <title>Sphingobacterium olei sp. nov., isolated from oil-contaminated soil.</title>
        <authorList>
            <person name="Liu B."/>
        </authorList>
    </citation>
    <scope>NUCLEOTIDE SEQUENCE [LARGE SCALE GENOMIC DNA]</scope>
    <source>
        <strain evidence="2 3">HAL-9</strain>
    </source>
</reference>
<evidence type="ECO:0000313" key="3">
    <source>
        <dbReference type="Proteomes" id="UP000306808"/>
    </source>
</evidence>
<sequence>MRKEEKQGGQQRETVASVLKKKLGAVYTTIRNWMQPSKEQHTIVQVLVFILKLPVLLLILAMSPIFILLMVIVVLIAL</sequence>
<proteinExistence type="predicted"/>
<dbReference type="Proteomes" id="UP000306808">
    <property type="component" value="Unassembled WGS sequence"/>
</dbReference>
<organism evidence="2 3">
    <name type="scientific">Sphingobacterium olei</name>
    <dbReference type="NCBI Taxonomy" id="2571155"/>
    <lineage>
        <taxon>Bacteria</taxon>
        <taxon>Pseudomonadati</taxon>
        <taxon>Bacteroidota</taxon>
        <taxon>Sphingobacteriia</taxon>
        <taxon>Sphingobacteriales</taxon>
        <taxon>Sphingobacteriaceae</taxon>
        <taxon>Sphingobacterium</taxon>
    </lineage>
</organism>
<dbReference type="RefSeq" id="WP_136900718.1">
    <property type="nucleotide sequence ID" value="NZ_SUME01000003.1"/>
</dbReference>
<evidence type="ECO:0000313" key="2">
    <source>
        <dbReference type="EMBL" id="TJZ61056.1"/>
    </source>
</evidence>
<gene>
    <name evidence="2" type="ORF">FAZ15_07540</name>
</gene>
<name>A0A4U0P1C4_9SPHI</name>